<dbReference type="InterPro" id="IPR050832">
    <property type="entry name" value="Bact_Acetyltransf"/>
</dbReference>
<accession>A0A6I3KNB2</accession>
<dbReference type="GO" id="GO:0016747">
    <property type="term" value="F:acyltransferase activity, transferring groups other than amino-acyl groups"/>
    <property type="evidence" value="ECO:0007669"/>
    <property type="project" value="InterPro"/>
</dbReference>
<keyword evidence="2" id="KW-0012">Acyltransferase</keyword>
<sequence>MSPNVINRPVTPEDLPAITHLHARAFGPGRFTRTAYRVREGTPDISRYCRTAMLGDRLIAAVRFTPITIGGANGSLLLGPLVVEPDFAGQGFGKRLIAEAMAAAKDDGVRLVVLVGDEPYYGRFGFHPVPPGQITMPGPVDPRRLLAAELVPGSLAGAHGLIAGAHF</sequence>
<evidence type="ECO:0000313" key="5">
    <source>
        <dbReference type="Proteomes" id="UP000440694"/>
    </source>
</evidence>
<keyword evidence="1 4" id="KW-0808">Transferase</keyword>
<evidence type="ECO:0000313" key="4">
    <source>
        <dbReference type="EMBL" id="MTD95959.1"/>
    </source>
</evidence>
<feature type="domain" description="N-acetyltransferase" evidence="3">
    <location>
        <begin position="5"/>
        <end position="147"/>
    </location>
</feature>
<reference evidence="4 5" key="1">
    <citation type="submission" date="2019-11" db="EMBL/GenBank/DDBJ databases">
        <title>Identification of a novel strain.</title>
        <authorList>
            <person name="Xu Q."/>
            <person name="Wang G."/>
        </authorList>
    </citation>
    <scope>NUCLEOTIDE SEQUENCE [LARGE SCALE GENOMIC DNA]</scope>
    <source>
        <strain evidence="5">xq</strain>
    </source>
</reference>
<evidence type="ECO:0000256" key="2">
    <source>
        <dbReference type="ARBA" id="ARBA00023315"/>
    </source>
</evidence>
<evidence type="ECO:0000259" key="3">
    <source>
        <dbReference type="PROSITE" id="PS51186"/>
    </source>
</evidence>
<dbReference type="Pfam" id="PF00583">
    <property type="entry name" value="Acetyltransf_1"/>
    <property type="match status" value="1"/>
</dbReference>
<name>A0A6I3KNB2_9HYPH</name>
<dbReference type="PROSITE" id="PS51186">
    <property type="entry name" value="GNAT"/>
    <property type="match status" value="1"/>
</dbReference>
<dbReference type="Gene3D" id="3.40.630.30">
    <property type="match status" value="1"/>
</dbReference>
<comment type="caution">
    <text evidence="4">The sequence shown here is derived from an EMBL/GenBank/DDBJ whole genome shotgun (WGS) entry which is preliminary data.</text>
</comment>
<gene>
    <name evidence="4" type="ORF">GIW81_16595</name>
</gene>
<dbReference type="SUPFAM" id="SSF55729">
    <property type="entry name" value="Acyl-CoA N-acyltransferases (Nat)"/>
    <property type="match status" value="1"/>
</dbReference>
<dbReference type="RefSeq" id="WP_154740438.1">
    <property type="nucleotide sequence ID" value="NZ_WMBQ01000002.1"/>
</dbReference>
<dbReference type="PANTHER" id="PTHR43877:SF1">
    <property type="entry name" value="ACETYLTRANSFERASE"/>
    <property type="match status" value="1"/>
</dbReference>
<proteinExistence type="predicted"/>
<protein>
    <submittedName>
        <fullName evidence="4">GNAT family N-acetyltransferase</fullName>
    </submittedName>
</protein>
<dbReference type="AlphaFoldDB" id="A0A6I3KNB2"/>
<dbReference type="InterPro" id="IPR016181">
    <property type="entry name" value="Acyl_CoA_acyltransferase"/>
</dbReference>
<organism evidence="4 5">
    <name type="scientific">Hyphomicrobium album</name>
    <dbReference type="NCBI Taxonomy" id="2665159"/>
    <lineage>
        <taxon>Bacteria</taxon>
        <taxon>Pseudomonadati</taxon>
        <taxon>Pseudomonadota</taxon>
        <taxon>Alphaproteobacteria</taxon>
        <taxon>Hyphomicrobiales</taxon>
        <taxon>Hyphomicrobiaceae</taxon>
        <taxon>Hyphomicrobium</taxon>
    </lineage>
</organism>
<dbReference type="PANTHER" id="PTHR43877">
    <property type="entry name" value="AMINOALKYLPHOSPHONATE N-ACETYLTRANSFERASE-RELATED-RELATED"/>
    <property type="match status" value="1"/>
</dbReference>
<evidence type="ECO:0000256" key="1">
    <source>
        <dbReference type="ARBA" id="ARBA00022679"/>
    </source>
</evidence>
<dbReference type="EMBL" id="WMBQ01000002">
    <property type="protein sequence ID" value="MTD95959.1"/>
    <property type="molecule type" value="Genomic_DNA"/>
</dbReference>
<dbReference type="InterPro" id="IPR000182">
    <property type="entry name" value="GNAT_dom"/>
</dbReference>
<dbReference type="CDD" id="cd04301">
    <property type="entry name" value="NAT_SF"/>
    <property type="match status" value="1"/>
</dbReference>
<dbReference type="Proteomes" id="UP000440694">
    <property type="component" value="Unassembled WGS sequence"/>
</dbReference>
<keyword evidence="5" id="KW-1185">Reference proteome</keyword>